<proteinExistence type="predicted"/>
<dbReference type="Proteomes" id="UP000076989">
    <property type="component" value="Unassembled WGS sequence"/>
</dbReference>
<reference evidence="1 2" key="1">
    <citation type="submission" date="2016-03" db="EMBL/GenBank/DDBJ databases">
        <title>Comparative genomics of 54 Lactobacillus plantarum strains reveals genomic uncoupling from niche constraints.</title>
        <authorList>
            <person name="Martino M.E."/>
        </authorList>
    </citation>
    <scope>NUCLEOTIDE SEQUENCE [LARGE SCALE GENOMIC DNA]</scope>
    <source>
        <strain evidence="1 2">Nizo2260</strain>
    </source>
</reference>
<accession>A0AB34Y744</accession>
<dbReference type="AlphaFoldDB" id="A0AB34Y744"/>
<evidence type="ECO:0000313" key="1">
    <source>
        <dbReference type="EMBL" id="KZU07284.1"/>
    </source>
</evidence>
<comment type="caution">
    <text evidence="1">The sequence shown here is derived from an EMBL/GenBank/DDBJ whole genome shotgun (WGS) entry which is preliminary data.</text>
</comment>
<evidence type="ECO:0000313" key="2">
    <source>
        <dbReference type="Proteomes" id="UP000076989"/>
    </source>
</evidence>
<dbReference type="EMBL" id="LUWI01000010">
    <property type="protein sequence ID" value="KZU07284.1"/>
    <property type="molecule type" value="Genomic_DNA"/>
</dbReference>
<gene>
    <name evidence="1" type="ORF">Nizo2260_0825</name>
</gene>
<dbReference type="RefSeq" id="WP_063730092.1">
    <property type="nucleotide sequence ID" value="NZ_CP086412.1"/>
</dbReference>
<organism evidence="1 2">
    <name type="scientific">Lactiplantibacillus plantarum</name>
    <name type="common">Lactobacillus plantarum</name>
    <dbReference type="NCBI Taxonomy" id="1590"/>
    <lineage>
        <taxon>Bacteria</taxon>
        <taxon>Bacillati</taxon>
        <taxon>Bacillota</taxon>
        <taxon>Bacilli</taxon>
        <taxon>Lactobacillales</taxon>
        <taxon>Lactobacillaceae</taxon>
        <taxon>Lactiplantibacillus</taxon>
    </lineage>
</organism>
<name>A0AB34Y744_LACPN</name>
<sequence length="68" mass="7865">MTEKLVLRKQHLNGNGGTKPIFVDVSILDSIREIKEETGIPMRRIVEQFIYYAMNNVEIVDDEGDEQQ</sequence>
<protein>
    <submittedName>
        <fullName evidence="1">Uncharacterized protein</fullName>
    </submittedName>
</protein>